<dbReference type="VEuPathDB" id="TriTrypDB:C3747_40g138"/>
<dbReference type="VEuPathDB" id="TriTrypDB:TcG_05092"/>
<dbReference type="InterPro" id="IPR027417">
    <property type="entry name" value="P-loop_NTPase"/>
</dbReference>
<dbReference type="PANTHER" id="PTHR24070">
    <property type="entry name" value="RAS, DI-RAS, AND RHEB FAMILY MEMBERS OF SMALL GTPASE SUPERFAMILY"/>
    <property type="match status" value="1"/>
</dbReference>
<dbReference type="GO" id="GO:0016020">
    <property type="term" value="C:membrane"/>
    <property type="evidence" value="ECO:0007669"/>
    <property type="project" value="InterPro"/>
</dbReference>
<dbReference type="GO" id="GO:0007165">
    <property type="term" value="P:signal transduction"/>
    <property type="evidence" value="ECO:0007669"/>
    <property type="project" value="InterPro"/>
</dbReference>
<dbReference type="GO" id="GO:0003924">
    <property type="term" value="F:GTPase activity"/>
    <property type="evidence" value="ECO:0007669"/>
    <property type="project" value="InterPro"/>
</dbReference>
<dbReference type="VEuPathDB" id="TriTrypDB:TCSYLVIO_004955"/>
<dbReference type="SMART" id="SM00175">
    <property type="entry name" value="RAB"/>
    <property type="match status" value="1"/>
</dbReference>
<protein>
    <submittedName>
        <fullName evidence="4">Putative small GTPase</fullName>
    </submittedName>
</protein>
<evidence type="ECO:0000256" key="2">
    <source>
        <dbReference type="ARBA" id="ARBA00023134"/>
    </source>
</evidence>
<evidence type="ECO:0000313" key="4">
    <source>
        <dbReference type="EMBL" id="PWU90779.1"/>
    </source>
</evidence>
<dbReference type="PROSITE" id="PS51419">
    <property type="entry name" value="RAB"/>
    <property type="match status" value="1"/>
</dbReference>
<dbReference type="Proteomes" id="UP000246121">
    <property type="component" value="Unassembled WGS sequence"/>
</dbReference>
<evidence type="ECO:0000313" key="5">
    <source>
        <dbReference type="Proteomes" id="UP000246121"/>
    </source>
</evidence>
<dbReference type="SUPFAM" id="SSF52540">
    <property type="entry name" value="P-loop containing nucleoside triphosphate hydrolases"/>
    <property type="match status" value="1"/>
</dbReference>
<sequence length="369" mass="40471">MEVTPCNLVLLGSEGVGKSAILQQFLKKTFRPDYVPTTLETCVHVVSVDGNTYRLHFCDCSGSRGFSVHRAPYIVEAHGVMLVYSTTNRNSLVHLLGCANEVFCTRRQHGVKGKIPFILVGTRADILGRRVVTINDANRVAQGCLLALGLKIFKEKKKIGYKGGCNNGGMEVDPINDLPVLEISGANTHEVSQVVYTMIRMVRYFRATSRLPRFSLICPGVVPRRYVVVETNLDAHSGDASSNTSPDGRFTPALSDNSQATSHHYAFHMSPVGSDEWSASYSPRSVGVTQSVRSSGVEEDRAIVHPYLQQVEDREVIFSLPPRISSDASVNVSASTKTQLSSFALDGPSERRAPKVGPTDRQCPRCHFM</sequence>
<dbReference type="SMART" id="SM00174">
    <property type="entry name" value="RHO"/>
    <property type="match status" value="1"/>
</dbReference>
<comment type="caution">
    <text evidence="4">The sequence shown here is derived from an EMBL/GenBank/DDBJ whole genome shotgun (WGS) entry which is preliminary data.</text>
</comment>
<proteinExistence type="predicted"/>
<dbReference type="VEuPathDB" id="TriTrypDB:ECC02_001844"/>
<accession>A0A2V2V357</accession>
<gene>
    <name evidence="4" type="ORF">C4B63_48g112</name>
</gene>
<organism evidence="4 5">
    <name type="scientific">Trypanosoma cruzi</name>
    <dbReference type="NCBI Taxonomy" id="5693"/>
    <lineage>
        <taxon>Eukaryota</taxon>
        <taxon>Discoba</taxon>
        <taxon>Euglenozoa</taxon>
        <taxon>Kinetoplastea</taxon>
        <taxon>Metakinetoplastina</taxon>
        <taxon>Trypanosomatida</taxon>
        <taxon>Trypanosomatidae</taxon>
        <taxon>Trypanosoma</taxon>
        <taxon>Schizotrypanum</taxon>
    </lineage>
</organism>
<keyword evidence="2" id="KW-0342">GTP-binding</keyword>
<dbReference type="GO" id="GO:0005525">
    <property type="term" value="F:GTP binding"/>
    <property type="evidence" value="ECO:0007669"/>
    <property type="project" value="UniProtKB-KW"/>
</dbReference>
<dbReference type="Pfam" id="PF00071">
    <property type="entry name" value="Ras"/>
    <property type="match status" value="1"/>
</dbReference>
<reference evidence="4 5" key="1">
    <citation type="journal article" date="2018" name="Microb. Genom.">
        <title>Expanding an expanded genome: long-read sequencing of Trypanosoma cruzi.</title>
        <authorList>
            <person name="Berna L."/>
            <person name="Rodriguez M."/>
            <person name="Chiribao M.L."/>
            <person name="Parodi-Talice A."/>
            <person name="Pita S."/>
            <person name="Rijo G."/>
            <person name="Alvarez-Valin F."/>
            <person name="Robello C."/>
        </authorList>
    </citation>
    <scope>NUCLEOTIDE SEQUENCE [LARGE SCALE GENOMIC DNA]</scope>
    <source>
        <strain evidence="4 5">Dm28c</strain>
    </source>
</reference>
<dbReference type="AlphaFoldDB" id="A0A2V2V357"/>
<dbReference type="InterPro" id="IPR001806">
    <property type="entry name" value="Small_GTPase"/>
</dbReference>
<dbReference type="SMART" id="SM00173">
    <property type="entry name" value="RAS"/>
    <property type="match status" value="1"/>
</dbReference>
<dbReference type="VEuPathDB" id="TriTrypDB:Tc_MARK_3702"/>
<keyword evidence="1" id="KW-0547">Nucleotide-binding</keyword>
<dbReference type="VEuPathDB" id="TriTrypDB:TcCL_Unassigned05968"/>
<dbReference type="VEuPathDB" id="TriTrypDB:TcCLB.507641.104"/>
<dbReference type="VEuPathDB" id="TriTrypDB:TCDM_03172"/>
<dbReference type="InterPro" id="IPR020849">
    <property type="entry name" value="Small_GTPase_Ras-type"/>
</dbReference>
<dbReference type="PRINTS" id="PR00449">
    <property type="entry name" value="RASTRNSFRMNG"/>
</dbReference>
<dbReference type="VEuPathDB" id="TriTrypDB:BCY84_10808"/>
<dbReference type="VEuPathDB" id="TriTrypDB:TcBrA4_0016860"/>
<name>A0A2V2V357_TRYCR</name>
<evidence type="ECO:0000256" key="1">
    <source>
        <dbReference type="ARBA" id="ARBA00022741"/>
    </source>
</evidence>
<evidence type="ECO:0000256" key="3">
    <source>
        <dbReference type="SAM" id="MobiDB-lite"/>
    </source>
</evidence>
<dbReference type="VEuPathDB" id="TriTrypDB:C4B63_48g112"/>
<feature type="region of interest" description="Disordered" evidence="3">
    <location>
        <begin position="236"/>
        <end position="256"/>
    </location>
</feature>
<dbReference type="PROSITE" id="PS51421">
    <property type="entry name" value="RAS"/>
    <property type="match status" value="1"/>
</dbReference>
<dbReference type="Gene3D" id="3.40.50.300">
    <property type="entry name" value="P-loop containing nucleotide triphosphate hydrolases"/>
    <property type="match status" value="1"/>
</dbReference>
<feature type="region of interest" description="Disordered" evidence="3">
    <location>
        <begin position="345"/>
        <end position="369"/>
    </location>
</feature>
<dbReference type="EMBL" id="PRFA01000048">
    <property type="protein sequence ID" value="PWU90779.1"/>
    <property type="molecule type" value="Genomic_DNA"/>
</dbReference>